<accession>A0A0F9UF03</accession>
<dbReference type="PANTHER" id="PTHR42731:SF1">
    <property type="entry name" value="RADICAL SAM DOMAIN PROTEIN"/>
    <property type="match status" value="1"/>
</dbReference>
<dbReference type="AlphaFoldDB" id="A0A0F9UF03"/>
<feature type="non-terminal residue" evidence="2">
    <location>
        <position position="745"/>
    </location>
</feature>
<dbReference type="SMART" id="SM00729">
    <property type="entry name" value="Elp3"/>
    <property type="match status" value="1"/>
</dbReference>
<feature type="domain" description="Radical SAM core" evidence="1">
    <location>
        <begin position="251"/>
        <end position="492"/>
    </location>
</feature>
<dbReference type="PANTHER" id="PTHR42731">
    <property type="entry name" value="SLL1084 PROTEIN"/>
    <property type="match status" value="1"/>
</dbReference>
<dbReference type="Pfam" id="PF04055">
    <property type="entry name" value="Radical_SAM"/>
    <property type="match status" value="1"/>
</dbReference>
<dbReference type="NCBIfam" id="TIGR03960">
    <property type="entry name" value="rSAM_fuse_unch"/>
    <property type="match status" value="1"/>
</dbReference>
<dbReference type="Pfam" id="PF10105">
    <property type="entry name" value="DUF2344"/>
    <property type="match status" value="1"/>
</dbReference>
<dbReference type="InterPro" id="IPR007197">
    <property type="entry name" value="rSAM"/>
</dbReference>
<dbReference type="InterPro" id="IPR023404">
    <property type="entry name" value="rSAM_horseshoe"/>
</dbReference>
<evidence type="ECO:0000259" key="1">
    <source>
        <dbReference type="PROSITE" id="PS51918"/>
    </source>
</evidence>
<dbReference type="SFLD" id="SFLDG01082">
    <property type="entry name" value="B12-binding_domain_containing"/>
    <property type="match status" value="1"/>
</dbReference>
<dbReference type="InterPro" id="IPR058240">
    <property type="entry name" value="rSAM_sf"/>
</dbReference>
<dbReference type="Gene3D" id="3.80.30.20">
    <property type="entry name" value="tm_1862 like domain"/>
    <property type="match status" value="1"/>
</dbReference>
<evidence type="ECO:0000313" key="2">
    <source>
        <dbReference type="EMBL" id="KKN52213.1"/>
    </source>
</evidence>
<dbReference type="GO" id="GO:0003824">
    <property type="term" value="F:catalytic activity"/>
    <property type="evidence" value="ECO:0007669"/>
    <property type="project" value="InterPro"/>
</dbReference>
<sequence length="745" mass="85684">MKDLENILKEVQKPGRYLGGEWNEIKKNPLRVKAKIALVFPDLYEVGMSYLGQKILYSLLNDNPSILAERVFAPWVDFEQKLRSRNIPLYSLENKIPLDQFDVLGFSLLYELNYTNVLTILDLGHIPLFSAQRDLEHPLIIAGGPAVFNPEPVASIFDLFLVGDGEEAFMEIIEKYITLKEELKEKSAVLKEMAKIKGVYVPSLYTTYQPRNSYLMAVKPDNNAPEKIEKRIRFPFHEAPFPEKIVVPNIKVIFDRVAVEVARGCYHKCRFCQALSIYFPHRVKSPSFVLEKVLESLRLTGYEAASLSSLSVSDYPYLGEVVKTLMTELEKQKISLSLSSLRPRGLSLEVAKNITRVRKTGFTLVPEAGTERLRRVINKDLENNEILEASENAFSQGWRRLKLYFMVGLPTERDEDLEGIVSLVEDVKRIGSKILKSPPNINISVTSFIPKSHTPFQWLKMEDEKILEEKHRFLKSRLRKYRFVKFKNHSLKSSILEAVFSRGDRKLTQVLFQSWKNGARFESWGDLFDFRIWEKAFESKNIDYRLYLEALDRDAVLPWDHIDTGIKKSHLLQEVDKALKEERTLSCLENKCDLCQGCNLSPLLEREFQEQIEIPSAPYSLFGKKAQDIFRYRAIYSKRKNARFISHLDLSNIIQRTFRRANISVVHSEGFHPKMAISYLPALPLGMEGKAEIIEFKSQYLFEGDGDGKLLPEGVSPKIGYNEHALYSYPTLADGMVRTSVNQLA</sequence>
<dbReference type="EMBL" id="LAZR01001029">
    <property type="protein sequence ID" value="KKN52213.1"/>
    <property type="molecule type" value="Genomic_DNA"/>
</dbReference>
<dbReference type="SUPFAM" id="SSF102114">
    <property type="entry name" value="Radical SAM enzymes"/>
    <property type="match status" value="1"/>
</dbReference>
<gene>
    <name evidence="2" type="ORF">LCGC14_0615060</name>
</gene>
<dbReference type="InterPro" id="IPR045784">
    <property type="entry name" value="Radical_SAM_N2"/>
</dbReference>
<dbReference type="GO" id="GO:0051536">
    <property type="term" value="F:iron-sulfur cluster binding"/>
    <property type="evidence" value="ECO:0007669"/>
    <property type="project" value="InterPro"/>
</dbReference>
<dbReference type="InterPro" id="IPR006638">
    <property type="entry name" value="Elp3/MiaA/NifB-like_rSAM"/>
</dbReference>
<dbReference type="InterPro" id="IPR018768">
    <property type="entry name" value="DUF2344"/>
</dbReference>
<dbReference type="SFLD" id="SFLDS00029">
    <property type="entry name" value="Radical_SAM"/>
    <property type="match status" value="1"/>
</dbReference>
<dbReference type="InterPro" id="IPR023862">
    <property type="entry name" value="CHP03960_rSAM"/>
</dbReference>
<comment type="caution">
    <text evidence="2">The sequence shown here is derived from an EMBL/GenBank/DDBJ whole genome shotgun (WGS) entry which is preliminary data.</text>
</comment>
<proteinExistence type="predicted"/>
<name>A0A0F9UF03_9ZZZZ</name>
<dbReference type="NCBIfam" id="TIGR03936">
    <property type="entry name" value="sam_1_link_chp"/>
    <property type="match status" value="1"/>
</dbReference>
<reference evidence="2" key="1">
    <citation type="journal article" date="2015" name="Nature">
        <title>Complex archaea that bridge the gap between prokaryotes and eukaryotes.</title>
        <authorList>
            <person name="Spang A."/>
            <person name="Saw J.H."/>
            <person name="Jorgensen S.L."/>
            <person name="Zaremba-Niedzwiedzka K."/>
            <person name="Martijn J."/>
            <person name="Lind A.E."/>
            <person name="van Eijk R."/>
            <person name="Schleper C."/>
            <person name="Guy L."/>
            <person name="Ettema T.J."/>
        </authorList>
    </citation>
    <scope>NUCLEOTIDE SEQUENCE</scope>
</reference>
<dbReference type="Pfam" id="PF19864">
    <property type="entry name" value="Radical_SAM_N2"/>
    <property type="match status" value="1"/>
</dbReference>
<dbReference type="PROSITE" id="PS51918">
    <property type="entry name" value="RADICAL_SAM"/>
    <property type="match status" value="1"/>
</dbReference>
<protein>
    <recommendedName>
        <fullName evidence="1">Radical SAM core domain-containing protein</fullName>
    </recommendedName>
</protein>
<organism evidence="2">
    <name type="scientific">marine sediment metagenome</name>
    <dbReference type="NCBI Taxonomy" id="412755"/>
    <lineage>
        <taxon>unclassified sequences</taxon>
        <taxon>metagenomes</taxon>
        <taxon>ecological metagenomes</taxon>
    </lineage>
</organism>